<comment type="subunit">
    <text evidence="6">Heterodimer of a catalytic subunit and an accessory subunit.</text>
</comment>
<keyword evidence="5 6" id="KW-0862">Zinc</keyword>
<dbReference type="NCBIfam" id="TIGR00449">
    <property type="entry name" value="tgt_general"/>
    <property type="match status" value="1"/>
</dbReference>
<evidence type="ECO:0000256" key="2">
    <source>
        <dbReference type="ARBA" id="ARBA00022679"/>
    </source>
</evidence>
<feature type="binding site" evidence="6">
    <location>
        <begin position="98"/>
        <end position="102"/>
    </location>
    <ligand>
        <name>substrate</name>
    </ligand>
</feature>
<evidence type="ECO:0000256" key="6">
    <source>
        <dbReference type="HAMAP-Rule" id="MF_03218"/>
    </source>
</evidence>
<dbReference type="Proteomes" id="UP000290189">
    <property type="component" value="Unassembled WGS sequence"/>
</dbReference>
<geneLocation type="mitochondrion" evidence="8"/>
<evidence type="ECO:0000313" key="8">
    <source>
        <dbReference type="EMBL" id="SPR01962.1"/>
    </source>
</evidence>
<dbReference type="GO" id="GO:0046872">
    <property type="term" value="F:metal ion binding"/>
    <property type="evidence" value="ECO:0007669"/>
    <property type="project" value="UniProtKB-KW"/>
</dbReference>
<reference evidence="8 9" key="1">
    <citation type="submission" date="2018-03" db="EMBL/GenBank/DDBJ databases">
        <authorList>
            <person name="Fogelqvist J."/>
        </authorList>
    </citation>
    <scope>NUCLEOTIDE SEQUENCE [LARGE SCALE GENOMIC DNA]</scope>
</reference>
<feature type="region of interest" description="RNA binding" evidence="6">
    <location>
        <begin position="254"/>
        <end position="260"/>
    </location>
</feature>
<dbReference type="HAMAP" id="MF_00168">
    <property type="entry name" value="Q_tRNA_Tgt"/>
    <property type="match status" value="1"/>
</dbReference>
<dbReference type="AlphaFoldDB" id="A0A3P3YP20"/>
<name>A0A3P3YP20_PLABS</name>
<feature type="binding site" evidence="6">
    <location>
        <position position="311"/>
    </location>
    <ligand>
        <name>Zn(2+)</name>
        <dbReference type="ChEBI" id="CHEBI:29105"/>
    </ligand>
</feature>
<feature type="domain" description="tRNA-guanine(15) transglycosylase-like" evidence="7">
    <location>
        <begin position="17"/>
        <end position="374"/>
    </location>
</feature>
<evidence type="ECO:0000256" key="3">
    <source>
        <dbReference type="ARBA" id="ARBA00022694"/>
    </source>
</evidence>
<feature type="binding site" evidence="6">
    <location>
        <position position="196"/>
    </location>
    <ligand>
        <name>substrate</name>
    </ligand>
</feature>
<feature type="binding site" evidence="6">
    <location>
        <position position="342"/>
    </location>
    <ligand>
        <name>Zn(2+)</name>
        <dbReference type="ChEBI" id="CHEBI:29105"/>
    </ligand>
</feature>
<feature type="binding site" evidence="6">
    <location>
        <position position="316"/>
    </location>
    <ligand>
        <name>Zn(2+)</name>
        <dbReference type="ChEBI" id="CHEBI:29105"/>
    </ligand>
</feature>
<dbReference type="NCBIfam" id="TIGR00430">
    <property type="entry name" value="Q_tRNA_tgt"/>
    <property type="match status" value="1"/>
</dbReference>
<comment type="function">
    <text evidence="6">Catalytic subunit of the queuine tRNA-ribosyltransferase (TGT) that catalyzes the base-exchange of a guanine (G) residue with queuine (Q) at position 34 (anticodon wobble position) in tRNAs with GU(N) anticodons (tRNA-Asp, -Asn, -His and -Tyr), resulting in the hypermodified nucleoside queuosine (7-(((4,5-cis-dihydroxy-2-cyclopenten-1-yl)amino)methyl)-7-deazaguanosine). Catalysis occurs through a double-displacement mechanism. The nucleophile active site attacks the C1' of nucleotide 34 to detach the guanine base from the RNA, forming a covalent enzyme-RNA intermediate. The proton acceptor active site deprotonates the incoming queuine, allowing a nucleophilic attack on the C1' of the ribose to form the product.</text>
</comment>
<sequence length="414" mass="46709">MQPWPLRFTIDAKCPTTKARVSRMTLPHLANAPTPMFMPVATSGVMKGLTTSQLAELDCQIILGNTYHLALQPGLERMKNTYGGLHKFMRWPRAILTDSGGFQMVSLAKLMNVTEQGVTFVSHRDNATELVLRPEDSIAMQNAIGSDIMMQLDDVVSSTTTGPRVEEAMWRSIRWLDRCLAAHERRQDQNLFAIVQGGLDHDLRRICVEEMVKRNCPGYAIGGLSGGESKDEFWRCVSLCTDLLPEEKPRYCMGVGFPEDLVVCVALGVDMFDCVFPTRTARMGNALTRRGTLHLKRASFEHDYSPIEEDCNCSTCRDYTRSHIRMMFALGEHGACQLVSVHNIAFHMRLMRDMRDSITQRRFPEFVRQFMSRYFTERRTRNGASLDRRAVPGWIVDALASVGISLAPSDAPHP</sequence>
<evidence type="ECO:0000256" key="5">
    <source>
        <dbReference type="ARBA" id="ARBA00022833"/>
    </source>
</evidence>
<dbReference type="InterPro" id="IPR002616">
    <property type="entry name" value="tRNA_ribo_trans-like"/>
</dbReference>
<keyword evidence="8" id="KW-0496">Mitochondrion</keyword>
<dbReference type="InterPro" id="IPR004803">
    <property type="entry name" value="TGT"/>
</dbReference>
<feature type="binding site" evidence="6">
    <location>
        <position position="153"/>
    </location>
    <ligand>
        <name>substrate</name>
    </ligand>
</feature>
<feature type="active site" description="Proton acceptor" evidence="6">
    <location>
        <position position="98"/>
    </location>
</feature>
<dbReference type="GO" id="GO:0006400">
    <property type="term" value="P:tRNA modification"/>
    <property type="evidence" value="ECO:0007669"/>
    <property type="project" value="InterPro"/>
</dbReference>
<evidence type="ECO:0000313" key="9">
    <source>
        <dbReference type="Proteomes" id="UP000290189"/>
    </source>
</evidence>
<dbReference type="GO" id="GO:0005829">
    <property type="term" value="C:cytosol"/>
    <property type="evidence" value="ECO:0007669"/>
    <property type="project" value="TreeGrafter"/>
</dbReference>
<keyword evidence="3 6" id="KW-0819">tRNA processing</keyword>
<dbReference type="InterPro" id="IPR036511">
    <property type="entry name" value="TGT-like_sf"/>
</dbReference>
<comment type="cofactor">
    <cofactor evidence="6">
        <name>Zn(2+)</name>
        <dbReference type="ChEBI" id="CHEBI:29105"/>
    </cofactor>
</comment>
<dbReference type="SUPFAM" id="SSF51713">
    <property type="entry name" value="tRNA-guanine transglycosylase"/>
    <property type="match status" value="1"/>
</dbReference>
<protein>
    <recommendedName>
        <fullName evidence="6">Queuine tRNA-ribosyltransferase catalytic subunit 1</fullName>
        <ecNumber evidence="6">2.4.2.64</ecNumber>
    </recommendedName>
    <alternativeName>
        <fullName evidence="6">Guanine insertion enzyme</fullName>
    </alternativeName>
    <alternativeName>
        <fullName evidence="6">tRNA-guanine transglycosylase</fullName>
    </alternativeName>
</protein>
<comment type="similarity">
    <text evidence="6">Belongs to the queuine tRNA-ribosyltransferase family.</text>
</comment>
<comment type="subcellular location">
    <subcellularLocation>
        <location evidence="6">Cytoplasm</location>
    </subcellularLocation>
</comment>
<dbReference type="Gene3D" id="3.20.20.105">
    <property type="entry name" value="Queuine tRNA-ribosyltransferase-like"/>
    <property type="match status" value="1"/>
</dbReference>
<accession>A0A3P3YP20</accession>
<evidence type="ECO:0000256" key="1">
    <source>
        <dbReference type="ARBA" id="ARBA00022676"/>
    </source>
</evidence>
<keyword evidence="6" id="KW-0963">Cytoplasm</keyword>
<dbReference type="Pfam" id="PF01702">
    <property type="entry name" value="TGT"/>
    <property type="match status" value="1"/>
</dbReference>
<keyword evidence="1 6" id="KW-0328">Glycosyltransferase</keyword>
<feature type="binding site" evidence="6">
    <location>
        <position position="223"/>
    </location>
    <ligand>
        <name>substrate</name>
    </ligand>
</feature>
<feature type="region of interest" description="RNA binding; important for wobble base 34 recognition" evidence="6">
    <location>
        <begin position="278"/>
        <end position="282"/>
    </location>
</feature>
<feature type="binding site" evidence="6">
    <location>
        <position position="313"/>
    </location>
    <ligand>
        <name>Zn(2+)</name>
        <dbReference type="ChEBI" id="CHEBI:29105"/>
    </ligand>
</feature>
<comment type="catalytic activity">
    <reaction evidence="6">
        <text>guanosine(34) in tRNA + queuine = queuosine(34) in tRNA + guanine</text>
        <dbReference type="Rhea" id="RHEA:16633"/>
        <dbReference type="Rhea" id="RHEA-COMP:10341"/>
        <dbReference type="Rhea" id="RHEA-COMP:18571"/>
        <dbReference type="ChEBI" id="CHEBI:16235"/>
        <dbReference type="ChEBI" id="CHEBI:17433"/>
        <dbReference type="ChEBI" id="CHEBI:74269"/>
        <dbReference type="ChEBI" id="CHEBI:194431"/>
        <dbReference type="EC" id="2.4.2.64"/>
    </reaction>
</comment>
<dbReference type="GO" id="GO:0008479">
    <property type="term" value="F:tRNA-guanosine(34) queuine transglycosylase activity"/>
    <property type="evidence" value="ECO:0007669"/>
    <property type="project" value="UniProtKB-UniRule"/>
</dbReference>
<dbReference type="PANTHER" id="PTHR43530">
    <property type="entry name" value="QUEUINE TRNA-RIBOSYLTRANSFERASE CATALYTIC SUBUNIT 1"/>
    <property type="match status" value="1"/>
</dbReference>
<dbReference type="EMBL" id="OVEO01000020">
    <property type="protein sequence ID" value="SPR01962.1"/>
    <property type="molecule type" value="Genomic_DNA"/>
</dbReference>
<keyword evidence="4 6" id="KW-0479">Metal-binding</keyword>
<keyword evidence="2 6" id="KW-0808">Transferase</keyword>
<dbReference type="PANTHER" id="PTHR43530:SF1">
    <property type="entry name" value="QUEUINE TRNA-RIBOSYLTRANSFERASE CATALYTIC SUBUNIT 1"/>
    <property type="match status" value="1"/>
</dbReference>
<organism evidence="8 9">
    <name type="scientific">Plasmodiophora brassicae</name>
    <name type="common">Clubroot disease agent</name>
    <dbReference type="NCBI Taxonomy" id="37360"/>
    <lineage>
        <taxon>Eukaryota</taxon>
        <taxon>Sar</taxon>
        <taxon>Rhizaria</taxon>
        <taxon>Endomyxa</taxon>
        <taxon>Phytomyxea</taxon>
        <taxon>Plasmodiophorida</taxon>
        <taxon>Plasmodiophoridae</taxon>
        <taxon>Plasmodiophora</taxon>
    </lineage>
</organism>
<feature type="active site" description="Nucleophile" evidence="6">
    <location>
        <position position="273"/>
    </location>
</feature>
<proteinExistence type="inferred from homology"/>
<gene>
    <name evidence="8" type="ORF">PLBR_LOCUS9177</name>
</gene>
<evidence type="ECO:0000259" key="7">
    <source>
        <dbReference type="Pfam" id="PF01702"/>
    </source>
</evidence>
<evidence type="ECO:0000256" key="4">
    <source>
        <dbReference type="ARBA" id="ARBA00022723"/>
    </source>
</evidence>
<dbReference type="EC" id="2.4.2.64" evidence="6"/>